<name>A0ABU5I2Q2_9HYPH</name>
<keyword evidence="4" id="KW-1185">Reference proteome</keyword>
<evidence type="ECO:0000313" key="4">
    <source>
        <dbReference type="Proteomes" id="UP001294412"/>
    </source>
</evidence>
<reference evidence="3 4" key="1">
    <citation type="submission" date="2023-12" db="EMBL/GenBank/DDBJ databases">
        <title>Description of Novel Strain Fulvimarina sp. 2208YS6-2-32 isolated from Uroteuthis (Photololigo) edulis.</title>
        <authorList>
            <person name="Park J.-S."/>
        </authorList>
    </citation>
    <scope>NUCLEOTIDE SEQUENCE [LARGE SCALE GENOMIC DNA]</scope>
    <source>
        <strain evidence="3 4">2208YS6-2-32</strain>
    </source>
</reference>
<evidence type="ECO:0000256" key="1">
    <source>
        <dbReference type="SAM" id="MobiDB-lite"/>
    </source>
</evidence>
<keyword evidence="2" id="KW-1133">Transmembrane helix</keyword>
<protein>
    <submittedName>
        <fullName evidence="3">Uncharacterized protein</fullName>
    </submittedName>
</protein>
<evidence type="ECO:0000256" key="2">
    <source>
        <dbReference type="SAM" id="Phobius"/>
    </source>
</evidence>
<organism evidence="3 4">
    <name type="scientific">Fulvimarina uroteuthidis</name>
    <dbReference type="NCBI Taxonomy" id="3098149"/>
    <lineage>
        <taxon>Bacteria</taxon>
        <taxon>Pseudomonadati</taxon>
        <taxon>Pseudomonadota</taxon>
        <taxon>Alphaproteobacteria</taxon>
        <taxon>Hyphomicrobiales</taxon>
        <taxon>Aurantimonadaceae</taxon>
        <taxon>Fulvimarina</taxon>
    </lineage>
</organism>
<keyword evidence="2" id="KW-0472">Membrane</keyword>
<accession>A0ABU5I2Q2</accession>
<sequence length="86" mass="9030">MGKAIGAIIAIIIVVVVAYFLFFFVDVDVTQEGSLPEVNVEGGELPEADVQTGDVNVGSEERTVEVPTIDIEPAPEDGAEQPATSN</sequence>
<proteinExistence type="predicted"/>
<dbReference type="EMBL" id="JAXLPB010000003">
    <property type="protein sequence ID" value="MDY8109652.1"/>
    <property type="molecule type" value="Genomic_DNA"/>
</dbReference>
<dbReference type="Proteomes" id="UP001294412">
    <property type="component" value="Unassembled WGS sequence"/>
</dbReference>
<evidence type="ECO:0000313" key="3">
    <source>
        <dbReference type="EMBL" id="MDY8109652.1"/>
    </source>
</evidence>
<feature type="transmembrane region" description="Helical" evidence="2">
    <location>
        <begin position="7"/>
        <end position="25"/>
    </location>
</feature>
<feature type="region of interest" description="Disordered" evidence="1">
    <location>
        <begin position="39"/>
        <end position="63"/>
    </location>
</feature>
<gene>
    <name evidence="3" type="ORF">U0C82_10935</name>
</gene>
<comment type="caution">
    <text evidence="3">The sequence shown here is derived from an EMBL/GenBank/DDBJ whole genome shotgun (WGS) entry which is preliminary data.</text>
</comment>
<dbReference type="RefSeq" id="WP_322187134.1">
    <property type="nucleotide sequence ID" value="NZ_JAXLPB010000003.1"/>
</dbReference>
<keyword evidence="2" id="KW-0812">Transmembrane</keyword>